<dbReference type="PRINTS" id="PR00126">
    <property type="entry name" value="ATPASEGAMMA"/>
</dbReference>
<dbReference type="InterPro" id="IPR035968">
    <property type="entry name" value="ATP_synth_F1_ATPase_gsu"/>
</dbReference>
<keyword evidence="10" id="KW-1003">Cell membrane</keyword>
<comment type="function">
    <text evidence="1 10">Produces ATP from ADP in the presence of a proton gradient across the membrane. The gamma chain is believed to be important in regulating ATPase activity and the flow of protons through the CF(0) complex.</text>
</comment>
<evidence type="ECO:0000256" key="8">
    <source>
        <dbReference type="ARBA" id="ARBA00023196"/>
    </source>
</evidence>
<dbReference type="GO" id="GO:0042777">
    <property type="term" value="P:proton motive force-driven plasma membrane ATP synthesis"/>
    <property type="evidence" value="ECO:0007669"/>
    <property type="project" value="UniProtKB-UniRule"/>
</dbReference>
<evidence type="ECO:0000256" key="6">
    <source>
        <dbReference type="ARBA" id="ARBA00023065"/>
    </source>
</evidence>
<dbReference type="EMBL" id="CP001958">
    <property type="protein sequence ID" value="ADG97181.1"/>
    <property type="molecule type" value="Genomic_DNA"/>
</dbReference>
<evidence type="ECO:0000256" key="3">
    <source>
        <dbReference type="ARBA" id="ARBA00007681"/>
    </source>
</evidence>
<dbReference type="PROSITE" id="PS00153">
    <property type="entry name" value="ATPASE_GAMMA"/>
    <property type="match status" value="1"/>
</dbReference>
<keyword evidence="5 10" id="KW-0375">Hydrogen ion transport</keyword>
<dbReference type="InterPro" id="IPR000131">
    <property type="entry name" value="ATP_synth_F1_gsu"/>
</dbReference>
<evidence type="ECO:0000256" key="10">
    <source>
        <dbReference type="HAMAP-Rule" id="MF_00815"/>
    </source>
</evidence>
<dbReference type="Gene3D" id="3.40.1380.10">
    <property type="match status" value="1"/>
</dbReference>
<evidence type="ECO:0000256" key="7">
    <source>
        <dbReference type="ARBA" id="ARBA00023136"/>
    </source>
</evidence>
<dbReference type="STRING" id="640132.Srot_0699"/>
<dbReference type="GO" id="GO:0045259">
    <property type="term" value="C:proton-transporting ATP synthase complex"/>
    <property type="evidence" value="ECO:0007669"/>
    <property type="project" value="UniProtKB-KW"/>
</dbReference>
<comment type="subcellular location">
    <subcellularLocation>
        <location evidence="10">Cell inner membrane</location>
        <topology evidence="10">Peripheral membrane protein</topology>
    </subcellularLocation>
    <subcellularLocation>
        <location evidence="2">Membrane</location>
        <topology evidence="2">Peripheral membrane protein</topology>
    </subcellularLocation>
</comment>
<protein>
    <recommendedName>
        <fullName evidence="10">ATP synthase gamma chain</fullName>
    </recommendedName>
    <alternativeName>
        <fullName evidence="10">ATP synthase F1 sector gamma subunit</fullName>
    </alternativeName>
    <alternativeName>
        <fullName evidence="10">F-ATPase gamma subunit</fullName>
    </alternativeName>
</protein>
<dbReference type="NCBIfam" id="NF004145">
    <property type="entry name" value="PRK05621.1-2"/>
    <property type="match status" value="1"/>
</dbReference>
<dbReference type="Pfam" id="PF00231">
    <property type="entry name" value="ATP-synt"/>
    <property type="match status" value="1"/>
</dbReference>
<dbReference type="NCBIfam" id="TIGR01146">
    <property type="entry name" value="ATPsyn_F1gamma"/>
    <property type="match status" value="1"/>
</dbReference>
<dbReference type="GO" id="GO:0046933">
    <property type="term" value="F:proton-transporting ATP synthase activity, rotational mechanism"/>
    <property type="evidence" value="ECO:0007669"/>
    <property type="project" value="UniProtKB-UniRule"/>
</dbReference>
<reference evidence="11 12" key="1">
    <citation type="journal article" date="2010" name="Stand. Genomic Sci.">
        <title>Complete genome sequence of Segniliparus rotundus type strain (CDC 1076).</title>
        <authorList>
            <person name="Sikorski J."/>
            <person name="Lapidus A."/>
            <person name="Copeland A."/>
            <person name="Misra M."/>
            <person name="Glavina Del Rio T."/>
            <person name="Nolan M."/>
            <person name="Lucas S."/>
            <person name="Chen F."/>
            <person name="Tice H."/>
            <person name="Cheng J.F."/>
            <person name="Jando M."/>
            <person name="Schneider S."/>
            <person name="Bruce D."/>
            <person name="Goodwin L."/>
            <person name="Pitluck S."/>
            <person name="Liolios K."/>
            <person name="Mikhailova N."/>
            <person name="Pati A."/>
            <person name="Ivanova N."/>
            <person name="Mavromatis K."/>
            <person name="Chen A."/>
            <person name="Palaniappan K."/>
            <person name="Chertkov O."/>
            <person name="Land M."/>
            <person name="Hauser L."/>
            <person name="Chang Y.J."/>
            <person name="Jeffries C.D."/>
            <person name="Brettin T."/>
            <person name="Detter J.C."/>
            <person name="Han C."/>
            <person name="Rohde M."/>
            <person name="Goker M."/>
            <person name="Bristow J."/>
            <person name="Eisen J.A."/>
            <person name="Markowitz V."/>
            <person name="Hugenholtz P."/>
            <person name="Kyrpides N.C."/>
            <person name="Klenk H.P."/>
        </authorList>
    </citation>
    <scope>NUCLEOTIDE SEQUENCE [LARGE SCALE GENOMIC DNA]</scope>
    <source>
        <strain evidence="12">ATCC BAA-972 / CDC 1076 / CIP 108378 / DSM 44985 / JCM 13578</strain>
    </source>
</reference>
<dbReference type="eggNOG" id="COG0224">
    <property type="taxonomic scope" value="Bacteria"/>
</dbReference>
<evidence type="ECO:0000256" key="2">
    <source>
        <dbReference type="ARBA" id="ARBA00004170"/>
    </source>
</evidence>
<dbReference type="Gene3D" id="1.10.287.80">
    <property type="entry name" value="ATP synthase, gamma subunit, helix hairpin domain"/>
    <property type="match status" value="2"/>
</dbReference>
<evidence type="ECO:0000313" key="12">
    <source>
        <dbReference type="Proteomes" id="UP000002247"/>
    </source>
</evidence>
<keyword evidence="12" id="KW-1185">Reference proteome</keyword>
<organism evidence="11 12">
    <name type="scientific">Segniliparus rotundus (strain ATCC BAA-972 / CDC 1076 / CIP 108378 / DSM 44985 / JCM 13578)</name>
    <dbReference type="NCBI Taxonomy" id="640132"/>
    <lineage>
        <taxon>Bacteria</taxon>
        <taxon>Bacillati</taxon>
        <taxon>Actinomycetota</taxon>
        <taxon>Actinomycetes</taxon>
        <taxon>Mycobacteriales</taxon>
        <taxon>Segniliparaceae</taxon>
        <taxon>Segniliparus</taxon>
    </lineage>
</organism>
<dbReference type="OrthoDB" id="9812769at2"/>
<accession>D6ZDB7</accession>
<dbReference type="SUPFAM" id="SSF52943">
    <property type="entry name" value="ATP synthase (F1-ATPase), gamma subunit"/>
    <property type="match status" value="1"/>
</dbReference>
<keyword evidence="8 10" id="KW-0139">CF(1)</keyword>
<dbReference type="GO" id="GO:0005524">
    <property type="term" value="F:ATP binding"/>
    <property type="evidence" value="ECO:0007669"/>
    <property type="project" value="UniProtKB-UniRule"/>
</dbReference>
<comment type="subunit">
    <text evidence="10">F-type ATPases have 2 components, CF(1) - the catalytic core - and CF(0) - the membrane proton channel. CF(1) has five subunits: alpha(3), beta(3), gamma(1), delta(1), epsilon(1). CF(0) has three main subunits: a, b and c.</text>
</comment>
<dbReference type="HAMAP" id="MF_00815">
    <property type="entry name" value="ATP_synth_gamma_bact"/>
    <property type="match status" value="1"/>
</dbReference>
<dbReference type="KEGG" id="srt:Srot_0699"/>
<dbReference type="GO" id="GO:0005886">
    <property type="term" value="C:plasma membrane"/>
    <property type="evidence" value="ECO:0007669"/>
    <property type="project" value="UniProtKB-SubCell"/>
</dbReference>
<evidence type="ECO:0000256" key="4">
    <source>
        <dbReference type="ARBA" id="ARBA00022448"/>
    </source>
</evidence>
<gene>
    <name evidence="10" type="primary">atpG</name>
    <name evidence="11" type="ordered locus">Srot_0699</name>
</gene>
<evidence type="ECO:0000256" key="9">
    <source>
        <dbReference type="ARBA" id="ARBA00023310"/>
    </source>
</evidence>
<dbReference type="PANTHER" id="PTHR11693:SF22">
    <property type="entry name" value="ATP SYNTHASE SUBUNIT GAMMA, MITOCHONDRIAL"/>
    <property type="match status" value="1"/>
</dbReference>
<keyword evidence="7 10" id="KW-0472">Membrane</keyword>
<comment type="similarity">
    <text evidence="3 10">Belongs to the ATPase gamma chain family.</text>
</comment>
<evidence type="ECO:0000256" key="5">
    <source>
        <dbReference type="ARBA" id="ARBA00022781"/>
    </source>
</evidence>
<evidence type="ECO:0000313" key="11">
    <source>
        <dbReference type="EMBL" id="ADG97181.1"/>
    </source>
</evidence>
<sequence length="329" mass="35354">MPSIRELRSRIRSVNSTKKITKAQELIATSRITKAQARVAASRPYAEKITEVLTALANGSASLSHPLLTERPEPKRAGVLVVTSDRGMCGGYNSNVLKEAEALYSLLRQQGKTPVVFVLGQKGVGYYRFRHREVAGSWTGFSQQPDYDDAARASEYLVDLFLAGSGNEVSSPDGSATIEGVDELHIVYTQFVSMLTQRPKARRLAPLEVEYSDEDEIANSPSAKAGEGAVSSHILGDTTEYEFEPEADVLLASLLPKYLSSRVYAALLDSAAAESAARRTAMKAATDNASELAKTLTRQANQLRQAQITQEISEIVGGAGALSASAGRG</sequence>
<dbReference type="Proteomes" id="UP000002247">
    <property type="component" value="Chromosome"/>
</dbReference>
<keyword evidence="4 10" id="KW-0813">Transport</keyword>
<dbReference type="InterPro" id="IPR023632">
    <property type="entry name" value="ATP_synth_F1_gsu_CS"/>
</dbReference>
<dbReference type="RefSeq" id="WP_013137637.1">
    <property type="nucleotide sequence ID" value="NC_014168.1"/>
</dbReference>
<dbReference type="AlphaFoldDB" id="D6ZDB7"/>
<proteinExistence type="inferred from homology"/>
<keyword evidence="6 10" id="KW-0406">Ion transport</keyword>
<evidence type="ECO:0000256" key="1">
    <source>
        <dbReference type="ARBA" id="ARBA00003456"/>
    </source>
</evidence>
<dbReference type="HOGENOM" id="CLU_050669_0_0_11"/>
<keyword evidence="9 10" id="KW-0066">ATP synthesis</keyword>
<dbReference type="CDD" id="cd12151">
    <property type="entry name" value="F1-ATPase_gamma"/>
    <property type="match status" value="1"/>
</dbReference>
<dbReference type="PANTHER" id="PTHR11693">
    <property type="entry name" value="ATP SYNTHASE GAMMA CHAIN"/>
    <property type="match status" value="1"/>
</dbReference>
<keyword evidence="10" id="KW-0997">Cell inner membrane</keyword>
<name>D6ZDB7_SEGRD</name>